<evidence type="ECO:0000256" key="1">
    <source>
        <dbReference type="ARBA" id="ARBA00009942"/>
    </source>
</evidence>
<evidence type="ECO:0000313" key="2">
    <source>
        <dbReference type="EMBL" id="CAB4550351.1"/>
    </source>
</evidence>
<dbReference type="SUPFAM" id="SSF52218">
    <property type="entry name" value="Flavoproteins"/>
    <property type="match status" value="1"/>
</dbReference>
<dbReference type="EMBL" id="CAEZTO010000007">
    <property type="protein sequence ID" value="CAB4570471.1"/>
    <property type="molecule type" value="Genomic_DNA"/>
</dbReference>
<dbReference type="EMBL" id="CAEZST010000020">
    <property type="protein sequence ID" value="CAB4550351.1"/>
    <property type="molecule type" value="Genomic_DNA"/>
</dbReference>
<protein>
    <submittedName>
        <fullName evidence="3">Unannotated protein</fullName>
    </submittedName>
</protein>
<dbReference type="InterPro" id="IPR029039">
    <property type="entry name" value="Flavoprotein-like_sf"/>
</dbReference>
<dbReference type="HAMAP" id="MF_00128">
    <property type="entry name" value="NrdI"/>
    <property type="match status" value="1"/>
</dbReference>
<dbReference type="NCBIfam" id="TIGR00333">
    <property type="entry name" value="nrdI"/>
    <property type="match status" value="1"/>
</dbReference>
<name>A0A6J6E256_9ZZZZ</name>
<dbReference type="Pfam" id="PF07972">
    <property type="entry name" value="Flavodoxin_NdrI"/>
    <property type="match status" value="1"/>
</dbReference>
<gene>
    <name evidence="2" type="ORF">UFOPK1503_01002</name>
    <name evidence="3" type="ORF">UFOPK1693_00663</name>
</gene>
<organism evidence="3">
    <name type="scientific">freshwater metagenome</name>
    <dbReference type="NCBI Taxonomy" id="449393"/>
    <lineage>
        <taxon>unclassified sequences</taxon>
        <taxon>metagenomes</taxon>
        <taxon>ecological metagenomes</taxon>
    </lineage>
</organism>
<dbReference type="InterPro" id="IPR004465">
    <property type="entry name" value="RNR_NrdI"/>
</dbReference>
<dbReference type="AlphaFoldDB" id="A0A6J6E256"/>
<dbReference type="GO" id="GO:0010181">
    <property type="term" value="F:FMN binding"/>
    <property type="evidence" value="ECO:0007669"/>
    <property type="project" value="InterPro"/>
</dbReference>
<comment type="similarity">
    <text evidence="1">Belongs to the NrdI family.</text>
</comment>
<accession>A0A6J6E256</accession>
<reference evidence="3" key="1">
    <citation type="submission" date="2020-05" db="EMBL/GenBank/DDBJ databases">
        <authorList>
            <person name="Chiriac C."/>
            <person name="Salcher M."/>
            <person name="Ghai R."/>
            <person name="Kavagutti S V."/>
        </authorList>
    </citation>
    <scope>NUCLEOTIDE SEQUENCE</scope>
</reference>
<dbReference type="Gene3D" id="3.40.50.360">
    <property type="match status" value="1"/>
</dbReference>
<dbReference type="PIRSF" id="PIRSF005087">
    <property type="entry name" value="NrdI"/>
    <property type="match status" value="1"/>
</dbReference>
<proteinExistence type="inferred from homology"/>
<dbReference type="PANTHER" id="PTHR37297">
    <property type="entry name" value="PROTEIN NRDI"/>
    <property type="match status" value="1"/>
</dbReference>
<dbReference type="InterPro" id="IPR020852">
    <property type="entry name" value="RNR_Ib_NrdI_bac"/>
</dbReference>
<dbReference type="PANTHER" id="PTHR37297:SF1">
    <property type="entry name" value="PROTEIN NRDI"/>
    <property type="match status" value="1"/>
</dbReference>
<evidence type="ECO:0000313" key="3">
    <source>
        <dbReference type="EMBL" id="CAB4570471.1"/>
    </source>
</evidence>
<sequence length="135" mass="15034">MFDVVYFSSVSENTKRFVDKLGVKTVRIPLKTEEAAEFVHDKDSVLVVPTYGGGNEGGTVPKQVIKFLNNPENRKHIKAVIAGGNTNFGDHFCRAGDVVAEKLGVPVLYRFEITGTPEDVNEVKERLARLWQTQL</sequence>